<feature type="transmembrane region" description="Helical" evidence="1">
    <location>
        <begin position="265"/>
        <end position="283"/>
    </location>
</feature>
<proteinExistence type="predicted"/>
<dbReference type="InterPro" id="IPR025450">
    <property type="entry name" value="YndJ-like"/>
</dbReference>
<keyword evidence="1" id="KW-0812">Transmembrane</keyword>
<evidence type="ECO:0000256" key="1">
    <source>
        <dbReference type="SAM" id="Phobius"/>
    </source>
</evidence>
<reference evidence="2 3" key="1">
    <citation type="submission" date="2020-08" db="EMBL/GenBank/DDBJ databases">
        <title>A Genomic Blueprint of the Chicken Gut Microbiome.</title>
        <authorList>
            <person name="Gilroy R."/>
            <person name="Ravi A."/>
            <person name="Getino M."/>
            <person name="Pursley I."/>
            <person name="Horton D.L."/>
            <person name="Alikhan N.-F."/>
            <person name="Baker D."/>
            <person name="Gharbi K."/>
            <person name="Hall N."/>
            <person name="Watson M."/>
            <person name="Adriaenssens E.M."/>
            <person name="Foster-Nyarko E."/>
            <person name="Jarju S."/>
            <person name="Secka A."/>
            <person name="Antonio M."/>
            <person name="Oren A."/>
            <person name="Chaudhuri R."/>
            <person name="La Ragione R.M."/>
            <person name="Hildebrand F."/>
            <person name="Pallen M.J."/>
        </authorList>
    </citation>
    <scope>NUCLEOTIDE SEQUENCE [LARGE SCALE GENOMIC DNA]</scope>
    <source>
        <strain evidence="2 3">Sa2BUA9</strain>
    </source>
</reference>
<comment type="caution">
    <text evidence="2">The sequence shown here is derived from an EMBL/GenBank/DDBJ whole genome shotgun (WGS) entry which is preliminary data.</text>
</comment>
<feature type="transmembrane region" description="Helical" evidence="1">
    <location>
        <begin position="226"/>
        <end position="245"/>
    </location>
</feature>
<evidence type="ECO:0000313" key="3">
    <source>
        <dbReference type="Proteomes" id="UP000640786"/>
    </source>
</evidence>
<keyword evidence="1" id="KW-0472">Membrane</keyword>
<feature type="transmembrane region" description="Helical" evidence="1">
    <location>
        <begin position="76"/>
        <end position="94"/>
    </location>
</feature>
<dbReference type="Pfam" id="PF14158">
    <property type="entry name" value="YndJ"/>
    <property type="match status" value="1"/>
</dbReference>
<organism evidence="2 3">
    <name type="scientific">Psychrobacillus faecigallinarum</name>
    <dbReference type="NCBI Taxonomy" id="2762235"/>
    <lineage>
        <taxon>Bacteria</taxon>
        <taxon>Bacillati</taxon>
        <taxon>Bacillota</taxon>
        <taxon>Bacilli</taxon>
        <taxon>Bacillales</taxon>
        <taxon>Bacillaceae</taxon>
        <taxon>Psychrobacillus</taxon>
    </lineage>
</organism>
<gene>
    <name evidence="2" type="ORF">H9650_16055</name>
</gene>
<feature type="transmembrane region" description="Helical" evidence="1">
    <location>
        <begin position="106"/>
        <end position="126"/>
    </location>
</feature>
<keyword evidence="1" id="KW-1133">Transmembrane helix</keyword>
<feature type="transmembrane region" description="Helical" evidence="1">
    <location>
        <begin position="196"/>
        <end position="214"/>
    </location>
</feature>
<protein>
    <submittedName>
        <fullName evidence="2">YndJ family protein</fullName>
    </submittedName>
</protein>
<accession>A0ABR8RCU7</accession>
<keyword evidence="3" id="KW-1185">Reference proteome</keyword>
<feature type="transmembrane region" description="Helical" evidence="1">
    <location>
        <begin position="52"/>
        <end position="70"/>
    </location>
</feature>
<feature type="transmembrane region" description="Helical" evidence="1">
    <location>
        <begin position="12"/>
        <end position="40"/>
    </location>
</feature>
<dbReference type="EMBL" id="JACSQO010000009">
    <property type="protein sequence ID" value="MBD7945626.1"/>
    <property type="molecule type" value="Genomic_DNA"/>
</dbReference>
<feature type="transmembrane region" description="Helical" evidence="1">
    <location>
        <begin position="172"/>
        <end position="190"/>
    </location>
</feature>
<evidence type="ECO:0000313" key="2">
    <source>
        <dbReference type="EMBL" id="MBD7945626.1"/>
    </source>
</evidence>
<dbReference type="Proteomes" id="UP000640786">
    <property type="component" value="Unassembled WGS sequence"/>
</dbReference>
<sequence>MTYKWMAILHTFLFLFVATFSVTPWYFLMLTVAQILFVPLVLRLVLRTEQRIYFLVIPAIIAVSLLQMTGETKFDILLAFIYLLFTLVVATYGFKRFVQRGFSHLEEFAIDMGFMYLFIGGLWFFASIVELDTGFSPILTWLTGIHFHYSSFLLPIFIGFLGRIYKPIGYKLLTTIILISPMVVAIGITFSTLIEFVSVILYIIGIYGFIILSLKATYKNSLQKRCVVTSFGALGITIIFSLLYTMGNAFGLFGVTIDFMLKFHGFFNCVVFAAIGVVGWSIWSPPTRYLGWSFPVSNIRGKWNVGEKILSNHKGNSSYSGLVDDMNVYVDSKALPSRIIDFYENTQRYRLFSEVSWHTWFKPFAVIYKIFSKKMQQLNLPISSKQMEMTGNIVAIEDGRMKTRAWIRKVEQDVIFVALYSLHQKGDKSYMNIALPLPWSTMIGILELHEKNGKLLLTSKRASTSDAGIYLAFGNNVFKLPLEEQFLLEEKSDLLTARHQMRIFSVPFLTIKYKIIWK</sequence>
<name>A0ABR8RCU7_9BACI</name>
<feature type="transmembrane region" description="Helical" evidence="1">
    <location>
        <begin position="138"/>
        <end position="160"/>
    </location>
</feature>
<dbReference type="RefSeq" id="WP_186318192.1">
    <property type="nucleotide sequence ID" value="NZ_JACSQO010000009.1"/>
</dbReference>